<keyword evidence="2" id="KW-0276">Fatty acid metabolism</keyword>
<dbReference type="AlphaFoldDB" id="A0A816DHK6"/>
<keyword evidence="1" id="KW-0436">Ligase</keyword>
<dbReference type="GO" id="GO:0016020">
    <property type="term" value="C:membrane"/>
    <property type="evidence" value="ECO:0007669"/>
    <property type="project" value="TreeGrafter"/>
</dbReference>
<dbReference type="InterPro" id="IPR042099">
    <property type="entry name" value="ANL_N_sf"/>
</dbReference>
<evidence type="ECO:0000313" key="5">
    <source>
        <dbReference type="EMBL" id="CAF1504649.1"/>
    </source>
</evidence>
<evidence type="ECO:0000256" key="1">
    <source>
        <dbReference type="ARBA" id="ARBA00022598"/>
    </source>
</evidence>
<evidence type="ECO:0000259" key="4">
    <source>
        <dbReference type="Pfam" id="PF00501"/>
    </source>
</evidence>
<dbReference type="PANTHER" id="PTHR43272">
    <property type="entry name" value="LONG-CHAIN-FATTY-ACID--COA LIGASE"/>
    <property type="match status" value="1"/>
</dbReference>
<accession>A0A816DHK6</accession>
<dbReference type="InterPro" id="IPR000873">
    <property type="entry name" value="AMP-dep_synth/lig_dom"/>
</dbReference>
<dbReference type="PANTHER" id="PTHR43272:SF107">
    <property type="entry name" value="LONG-CHAIN-FATTY-ACID--COA LIGASE 5"/>
    <property type="match status" value="1"/>
</dbReference>
<evidence type="ECO:0000256" key="3">
    <source>
        <dbReference type="ARBA" id="ARBA00026121"/>
    </source>
</evidence>
<evidence type="ECO:0000313" key="6">
    <source>
        <dbReference type="EMBL" id="CAF1636520.1"/>
    </source>
</evidence>
<sequence>MLQSFIRTRTRYILSIRNPIQLVQIKTLTYQKRIQSYYDDGINLKQQSIEINPIERIRRCSLHKDDDIWTLYKTMCPDVRTLGDALDEGCRVSNNGPCIGTIQTSNGVPSLQWFSYSTVIERSQSIGTYLWTRTELIPSKSKVAILSSNRAEYLFCEQGCYMYGFIVVSIYTTYDDVAIQNILQRTEAEVLIVDNLARIQSIRDKLLNNNQIKEIIVMDDIIYDAINEKSKIRSVSSIFKTVKPTDRNERPMIAPNDTATFILTSGTTGDPKIAMLSHENLLAATKGNLIRLYQANIKKPVTDRHCSFLPMAHIFERFVILQILLKGTEVIFCPTPEKLIEYFSIVKPTQASVVPRILNKVYDAIMSDMKKSKLKHFLVQQALHEQLPFLSRFIFQKVRNLFGGELKAMITGSAPIKSDVMHFFRIALDIPIIEGYGQTESCAAGATTHPVDISYGTVGSPGPNVEIKLIDVPDTNYRSEMNQGEICLRGPTIFKGKLSIKIDIMLENILFSILTGYYGDQEKTRETIDKDGWLHTGDVGEWTNHGALRIIDRSKHIFKLSQGKYIAPERLEDVYIHSPWVAQIFIDSISSETTVVAIIVPDEEYVRKNFKSKIIDSVSFVDLCKDENLKKMILTDIIRLGKEQKLPYYEIPSNIYLHDQLFTQKNELLTITFKIRRGNARKQFHPIVKSLYNTSPNYT</sequence>
<dbReference type="PROSITE" id="PS00455">
    <property type="entry name" value="AMP_BINDING"/>
    <property type="match status" value="1"/>
</dbReference>
<name>A0A816DHK6_ADIRI</name>
<evidence type="ECO:0000256" key="2">
    <source>
        <dbReference type="ARBA" id="ARBA00022832"/>
    </source>
</evidence>
<organism evidence="6 7">
    <name type="scientific">Adineta ricciae</name>
    <name type="common">Rotifer</name>
    <dbReference type="NCBI Taxonomy" id="249248"/>
    <lineage>
        <taxon>Eukaryota</taxon>
        <taxon>Metazoa</taxon>
        <taxon>Spiralia</taxon>
        <taxon>Gnathifera</taxon>
        <taxon>Rotifera</taxon>
        <taxon>Eurotatoria</taxon>
        <taxon>Bdelloidea</taxon>
        <taxon>Adinetida</taxon>
        <taxon>Adinetidae</taxon>
        <taxon>Adineta</taxon>
    </lineage>
</organism>
<dbReference type="SUPFAM" id="SSF56801">
    <property type="entry name" value="Acetyl-CoA synthetase-like"/>
    <property type="match status" value="1"/>
</dbReference>
<dbReference type="Proteomes" id="UP000663828">
    <property type="component" value="Unassembled WGS sequence"/>
</dbReference>
<dbReference type="Proteomes" id="UP000663852">
    <property type="component" value="Unassembled WGS sequence"/>
</dbReference>
<dbReference type="EMBL" id="CAJNOJ010000656">
    <property type="protein sequence ID" value="CAF1504649.1"/>
    <property type="molecule type" value="Genomic_DNA"/>
</dbReference>
<dbReference type="EC" id="6.2.1.3" evidence="3"/>
<dbReference type="Pfam" id="PF00501">
    <property type="entry name" value="AMP-binding"/>
    <property type="match status" value="1"/>
</dbReference>
<keyword evidence="2" id="KW-0443">Lipid metabolism</keyword>
<keyword evidence="7" id="KW-1185">Reference proteome</keyword>
<dbReference type="GO" id="GO:0004467">
    <property type="term" value="F:long-chain fatty acid-CoA ligase activity"/>
    <property type="evidence" value="ECO:0007669"/>
    <property type="project" value="UniProtKB-EC"/>
</dbReference>
<dbReference type="InterPro" id="IPR020845">
    <property type="entry name" value="AMP-binding_CS"/>
</dbReference>
<dbReference type="Gene3D" id="3.40.50.12780">
    <property type="entry name" value="N-terminal domain of ligase-like"/>
    <property type="match status" value="1"/>
</dbReference>
<feature type="domain" description="AMP-dependent synthetase/ligase" evidence="4">
    <location>
        <begin position="112"/>
        <end position="496"/>
    </location>
</feature>
<comment type="caution">
    <text evidence="6">The sequence shown here is derived from an EMBL/GenBank/DDBJ whole genome shotgun (WGS) entry which is preliminary data.</text>
</comment>
<gene>
    <name evidence="5" type="ORF">EDS130_LOCUS42850</name>
    <name evidence="6" type="ORF">XAT740_LOCUS52573</name>
</gene>
<evidence type="ECO:0000313" key="7">
    <source>
        <dbReference type="Proteomes" id="UP000663828"/>
    </source>
</evidence>
<dbReference type="OrthoDB" id="1700726at2759"/>
<reference evidence="6" key="1">
    <citation type="submission" date="2021-02" db="EMBL/GenBank/DDBJ databases">
        <authorList>
            <person name="Nowell W R."/>
        </authorList>
    </citation>
    <scope>NUCLEOTIDE SEQUENCE</scope>
</reference>
<dbReference type="EMBL" id="CAJNOR010008706">
    <property type="protein sequence ID" value="CAF1636520.1"/>
    <property type="molecule type" value="Genomic_DNA"/>
</dbReference>
<protein>
    <recommendedName>
        <fullName evidence="3">long-chain-fatty-acid--CoA ligase</fullName>
        <ecNumber evidence="3">6.2.1.3</ecNumber>
    </recommendedName>
</protein>
<dbReference type="GO" id="GO:0005783">
    <property type="term" value="C:endoplasmic reticulum"/>
    <property type="evidence" value="ECO:0007669"/>
    <property type="project" value="TreeGrafter"/>
</dbReference>
<proteinExistence type="predicted"/>